<evidence type="ECO:0000313" key="7">
    <source>
        <dbReference type="EMBL" id="SMH67219.1"/>
    </source>
</evidence>
<feature type="binding site" evidence="3">
    <location>
        <position position="348"/>
    </location>
    <ligand>
        <name>Mg(2+)</name>
        <dbReference type="ChEBI" id="CHEBI:18420"/>
        <note>structural</note>
    </ligand>
</feature>
<feature type="region of interest" description="RU A" evidence="3">
    <location>
        <begin position="1"/>
        <end position="102"/>
    </location>
</feature>
<feature type="binding site" evidence="3">
    <location>
        <begin position="82"/>
        <end position="83"/>
    </location>
    <ligand>
        <name>substrate</name>
    </ligand>
</feature>
<reference evidence="6 10" key="5">
    <citation type="submission" date="2020-07" db="EMBL/GenBank/DDBJ databases">
        <title>Complete genome sequence analysis of Acidithiobacillus ferrivorans XJFY6S-08 reveals extreme environmental adaptation to alpine acid mine drainage.</title>
        <authorList>
            <person name="Yan L."/>
            <person name="Ni Y."/>
        </authorList>
    </citation>
    <scope>NUCLEOTIDE SEQUENCE [LARGE SCALE GENOMIC DNA]</scope>
    <source>
        <strain evidence="6 10">XJFY6S-08</strain>
    </source>
</reference>
<comment type="caution">
    <text evidence="3">Lacks conserved residue(s) required for the propagation of feature annotation.</text>
</comment>
<protein>
    <recommendedName>
        <fullName evidence="3">Cyclic amide hydrolase</fullName>
        <shortName evidence="3">CyAH</shortName>
        <ecNumber evidence="3">3.5.2.-</ecNumber>
    </recommendedName>
    <alternativeName>
        <fullName evidence="3">Ring-opening amidohydrolase</fullName>
    </alternativeName>
</protein>
<evidence type="ECO:0000256" key="1">
    <source>
        <dbReference type="ARBA" id="ARBA00010947"/>
    </source>
</evidence>
<dbReference type="InterPro" id="IPR014086">
    <property type="entry name" value="AtzD/Barbiturase"/>
</dbReference>
<evidence type="ECO:0000313" key="10">
    <source>
        <dbReference type="Proteomes" id="UP000595420"/>
    </source>
</evidence>
<reference evidence="5 8" key="3">
    <citation type="submission" date="2016-07" db="EMBL/GenBank/DDBJ databases">
        <title>Draft genome of a psychrotolerant acidophile Acidithiobacillus ferrivorans strain YL15.</title>
        <authorList>
            <person name="Peng T."/>
            <person name="Ma L."/>
            <person name="Nan M."/>
            <person name="An N."/>
            <person name="Wang M."/>
            <person name="Qiu G."/>
            <person name="Zeng W."/>
        </authorList>
    </citation>
    <scope>NUCLEOTIDE SEQUENCE [LARGE SCALE GENOMIC DNA]</scope>
    <source>
        <strain evidence="5 8">YL15</strain>
    </source>
</reference>
<comment type="subunit">
    <text evidence="3">Homotetramer.</text>
</comment>
<dbReference type="GO" id="GO:0046872">
    <property type="term" value="F:metal ion binding"/>
    <property type="evidence" value="ECO:0007669"/>
    <property type="project" value="UniProtKB-UniRule"/>
</dbReference>
<feature type="binding site" evidence="3">
    <location>
        <begin position="225"/>
        <end position="226"/>
    </location>
    <ligand>
        <name>substrate</name>
    </ligand>
</feature>
<dbReference type="Proteomes" id="UP000193925">
    <property type="component" value="Chromosome AFERRI"/>
</dbReference>
<dbReference type="NCBIfam" id="TIGR02714">
    <property type="entry name" value="amido_AtzD_TrzD"/>
    <property type="match status" value="1"/>
</dbReference>
<feature type="binding site" evidence="3">
    <location>
        <position position="350"/>
    </location>
    <ligand>
        <name>Mg(2+)</name>
        <dbReference type="ChEBI" id="CHEBI:18420"/>
        <note>structural</note>
    </ligand>
</feature>
<dbReference type="Proteomes" id="UP000595420">
    <property type="component" value="Chromosome"/>
</dbReference>
<dbReference type="GO" id="GO:0016812">
    <property type="term" value="F:hydrolase activity, acting on carbon-nitrogen (but not peptide) bonds, in cyclic amides"/>
    <property type="evidence" value="ECO:0007669"/>
    <property type="project" value="UniProtKB-UniRule"/>
</dbReference>
<evidence type="ECO:0000313" key="4">
    <source>
        <dbReference type="EMBL" id="CDQ09535.1"/>
    </source>
</evidence>
<dbReference type="InterPro" id="IPR043007">
    <property type="entry name" value="AtzD/Barbiturase_RUC"/>
</dbReference>
<dbReference type="EC" id="3.5.2.-" evidence="3"/>
<comment type="function">
    <text evidence="3">Cyclic amide hydrolase of unknown substrate specificity. Catalyzes the hydrolytic ring-opening of a cyclic amide. Does not act on cyanuric acid nor barbituric acid.</text>
</comment>
<dbReference type="AlphaFoldDB" id="A0A060UM69"/>
<name>A0A060UM69_9PROT</name>
<evidence type="ECO:0000313" key="5">
    <source>
        <dbReference type="EMBL" id="OCB03303.1"/>
    </source>
</evidence>
<feature type="binding site" evidence="3">
    <location>
        <position position="345"/>
    </location>
    <ligand>
        <name>Mg(2+)</name>
        <dbReference type="ChEBI" id="CHEBI:18420"/>
        <note>structural</note>
    </ligand>
</feature>
<gene>
    <name evidence="4" type="primary">trzD</name>
    <name evidence="4" type="ORF">AFERRI_30181</name>
    <name evidence="7" type="ORF">AFERRI_50420</name>
    <name evidence="5" type="ORF">BBC27_08600</name>
    <name evidence="6" type="ORF">H2515_12530</name>
</gene>
<dbReference type="Proteomes" id="UP000093129">
    <property type="component" value="Unassembled WGS sequence"/>
</dbReference>
<dbReference type="EMBL" id="CP059488">
    <property type="protein sequence ID" value="QQD72222.1"/>
    <property type="molecule type" value="Genomic_DNA"/>
</dbReference>
<evidence type="ECO:0000256" key="2">
    <source>
        <dbReference type="ARBA" id="ARBA00022801"/>
    </source>
</evidence>
<dbReference type="RefSeq" id="WP_035191862.1">
    <property type="nucleotide sequence ID" value="NZ_CCCS020000023.1"/>
</dbReference>
<feature type="binding site" evidence="3">
    <location>
        <position position="51"/>
    </location>
    <ligand>
        <name>substrate</name>
    </ligand>
</feature>
<dbReference type="InterPro" id="IPR043008">
    <property type="entry name" value="AtzD/Barbiturase_RUA"/>
</dbReference>
<keyword evidence="9" id="KW-1185">Reference proteome</keyword>
<feature type="active site" evidence="3">
    <location>
        <position position="160"/>
    </location>
</feature>
<reference evidence="4" key="2">
    <citation type="submission" date="2014-07" db="EMBL/GenBank/DDBJ databases">
        <title>Initial genome analysis of the psychrotolerant acidophile Acidithiobacillus ferrivorans CF27: insights into iron and sulfur oxidation pathways and into biofilm formation.</title>
        <authorList>
            <person name="Talla E."/>
            <person name="Hedrich S."/>
            <person name="Mangenot S."/>
            <person name="Ji B."/>
            <person name="Johnson D.B."/>
            <person name="Barbe V."/>
            <person name="Bonnefoy V."/>
        </authorList>
    </citation>
    <scope>NUCLEOTIDE SEQUENCE [LARGE SCALE GENOMIC DNA]</scope>
    <source>
        <strain evidence="4">CF27</strain>
    </source>
</reference>
<dbReference type="Gene3D" id="3.30.1330.160">
    <property type="entry name" value="Cyanuric acid hydrolase/Barbituras, RU C"/>
    <property type="match status" value="1"/>
</dbReference>
<reference evidence="7 9" key="4">
    <citation type="submission" date="2017-03" db="EMBL/GenBank/DDBJ databases">
        <authorList>
            <person name="Regsiter A."/>
            <person name="William W."/>
        </authorList>
    </citation>
    <scope>NUCLEOTIDE SEQUENCE [LARGE SCALE GENOMIC DNA]</scope>
    <source>
        <strain evidence="7">PRJEB5721</strain>
    </source>
</reference>
<feature type="binding site" evidence="3">
    <location>
        <position position="349"/>
    </location>
    <ligand>
        <name>Mg(2+)</name>
        <dbReference type="ChEBI" id="CHEBI:18420"/>
        <note>structural</note>
    </ligand>
</feature>
<dbReference type="HAMAP" id="MF_01989">
    <property type="entry name" value="Cyc_amidohydrol"/>
    <property type="match status" value="1"/>
</dbReference>
<dbReference type="EMBL" id="LT841305">
    <property type="protein sequence ID" value="SMH67219.1"/>
    <property type="molecule type" value="Genomic_DNA"/>
</dbReference>
<feature type="binding site" evidence="3">
    <location>
        <begin position="342"/>
        <end position="343"/>
    </location>
    <ligand>
        <name>substrate</name>
    </ligand>
</feature>
<evidence type="ECO:0000313" key="9">
    <source>
        <dbReference type="Proteomes" id="UP000193925"/>
    </source>
</evidence>
<evidence type="ECO:0000313" key="6">
    <source>
        <dbReference type="EMBL" id="QQD72222.1"/>
    </source>
</evidence>
<dbReference type="Gene3D" id="3.30.1330.170">
    <property type="entry name" value="Cyanuric acid hydrolase/Barbiturase, RU A"/>
    <property type="match status" value="1"/>
</dbReference>
<feature type="binding site" evidence="3">
    <location>
        <position position="187"/>
    </location>
    <ligand>
        <name>substrate</name>
    </ligand>
</feature>
<comment type="domain">
    <text evidence="3">The monomer structure is formed from three repeating units (RUs) that share the same structure as one another. The monomer and the active site possess nearly threefold rotational symmetry, to the extent that the active site possesses three potential Ser-Lys catalytic dyads, but one of the 3 active site surfaces varies in composition suggesting it is involved in confering substrate specificity.</text>
</comment>
<sequence>MRTSVYRFFTTDPADVSGLVRAIAEGMINPQSIVAIIGKTEGNGGINDFTRTLAMMALSQVLATHLDCRPELVEERVVLSFSGGSEGVAAPHILVFAVSGRAAEQAYPIKRLALASAHTRPFSAQEVGRMAMVRETARALTWLMHTLQVEPADVHLVQIKGAMPALDSATTENVRAEHLRCDMAWSRGASALGVALALGEVTESELSDDAINRDWSLYSSRASVSAKPLLRRSEMVLFANSCWWDGDLVIAHGVMQDIIDVPAIHAVLNQLGLQPVNGQLATADAEKVLAVFAKSDADPRGHIRHRRHTMWTDADISDMRYSRCVVSALLAGVTGETGIYVSTRAEHQGPQGGGPVAVIGYAS</sequence>
<keyword evidence="3" id="KW-0479">Metal-binding</keyword>
<feature type="active site" description="Nucleophile" evidence="3">
    <location>
        <position position="225"/>
    </location>
</feature>
<feature type="binding site" evidence="3">
    <location>
        <position position="323"/>
    </location>
    <ligand>
        <name>substrate</name>
    </ligand>
</feature>
<dbReference type="EMBL" id="MASQ01000072">
    <property type="protein sequence ID" value="OCB03303.1"/>
    <property type="molecule type" value="Genomic_DNA"/>
</dbReference>
<dbReference type="Pfam" id="PF09663">
    <property type="entry name" value="Amido_AtzD_TrzD"/>
    <property type="match status" value="1"/>
</dbReference>
<dbReference type="InterPro" id="IPR043006">
    <property type="entry name" value="AtzD/Barbiturase_RUB"/>
</dbReference>
<keyword evidence="2 3" id="KW-0378">Hydrolase</keyword>
<feature type="binding site" evidence="3">
    <location>
        <position position="296"/>
    </location>
    <ligand>
        <name>Mg(2+)</name>
        <dbReference type="ChEBI" id="CHEBI:18420"/>
        <note>structural</note>
    </ligand>
</feature>
<dbReference type="Gene3D" id="3.30.1330.180">
    <property type="entry name" value="Cyanuric acid hydrolase/Barbiturase, RU B"/>
    <property type="match status" value="1"/>
</dbReference>
<evidence type="ECO:0000313" key="8">
    <source>
        <dbReference type="Proteomes" id="UP000093129"/>
    </source>
</evidence>
<comment type="similarity">
    <text evidence="1 3">Belongs to the cyclic amide hydrolase (CyAH) family.</text>
</comment>
<keyword evidence="3" id="KW-0460">Magnesium</keyword>
<proteinExistence type="inferred from homology"/>
<evidence type="ECO:0000256" key="3">
    <source>
        <dbReference type="HAMAP-Rule" id="MF_01989"/>
    </source>
</evidence>
<dbReference type="EMBL" id="CCCS020000023">
    <property type="protein sequence ID" value="CDQ09535.1"/>
    <property type="molecule type" value="Genomic_DNA"/>
</dbReference>
<reference evidence="4" key="1">
    <citation type="submission" date="2014-03" db="EMBL/GenBank/DDBJ databases">
        <authorList>
            <person name="Genoscope - CEA"/>
        </authorList>
    </citation>
    <scope>NUCLEOTIDE SEQUENCE [LARGE SCALE GENOMIC DNA]</scope>
    <source>
        <strain evidence="4">CF27</strain>
    </source>
</reference>
<feature type="binding site" evidence="3">
    <location>
        <position position="353"/>
    </location>
    <ligand>
        <name>Mg(2+)</name>
        <dbReference type="ChEBI" id="CHEBI:18420"/>
        <note>structural</note>
    </ligand>
</feature>
<feature type="region of interest" description="RU C" evidence="3">
    <location>
        <begin position="248"/>
        <end position="363"/>
    </location>
</feature>
<organism evidence="4">
    <name type="scientific">Acidithiobacillus ferrivorans</name>
    <dbReference type="NCBI Taxonomy" id="160808"/>
    <lineage>
        <taxon>Bacteria</taxon>
        <taxon>Pseudomonadati</taxon>
        <taxon>Pseudomonadota</taxon>
        <taxon>Acidithiobacillia</taxon>
        <taxon>Acidithiobacillales</taxon>
        <taxon>Acidithiobacillaceae</taxon>
        <taxon>Acidithiobacillus</taxon>
    </lineage>
</organism>
<accession>A0A060UM69</accession>